<dbReference type="Pfam" id="PF13456">
    <property type="entry name" value="RVT_3"/>
    <property type="match status" value="1"/>
</dbReference>
<gene>
    <name evidence="2" type="ORF">LTRI10_LOCUS50853</name>
</gene>
<evidence type="ECO:0000313" key="3">
    <source>
        <dbReference type="Proteomes" id="UP001497516"/>
    </source>
</evidence>
<evidence type="ECO:0000313" key="2">
    <source>
        <dbReference type="EMBL" id="CAL1411500.1"/>
    </source>
</evidence>
<dbReference type="AlphaFoldDB" id="A0AAV2GQ08"/>
<dbReference type="InterPro" id="IPR002156">
    <property type="entry name" value="RNaseH_domain"/>
</dbReference>
<name>A0AAV2GQ08_9ROSI</name>
<dbReference type="Proteomes" id="UP001497516">
    <property type="component" value="Chromosome 9"/>
</dbReference>
<dbReference type="PANTHER" id="PTHR47074">
    <property type="entry name" value="BNAC02G40300D PROTEIN"/>
    <property type="match status" value="1"/>
</dbReference>
<dbReference type="InterPro" id="IPR052929">
    <property type="entry name" value="RNase_H-like_EbsB-rel"/>
</dbReference>
<protein>
    <recommendedName>
        <fullName evidence="1">RNase H type-1 domain-containing protein</fullName>
    </recommendedName>
</protein>
<evidence type="ECO:0000259" key="1">
    <source>
        <dbReference type="Pfam" id="PF13456"/>
    </source>
</evidence>
<dbReference type="InterPro" id="IPR036397">
    <property type="entry name" value="RNaseH_sf"/>
</dbReference>
<dbReference type="GO" id="GO:0003676">
    <property type="term" value="F:nucleic acid binding"/>
    <property type="evidence" value="ECO:0007669"/>
    <property type="project" value="InterPro"/>
</dbReference>
<dbReference type="CDD" id="cd06222">
    <property type="entry name" value="RNase_H_like"/>
    <property type="match status" value="1"/>
</dbReference>
<proteinExistence type="predicted"/>
<dbReference type="Gene3D" id="3.30.420.10">
    <property type="entry name" value="Ribonuclease H-like superfamily/Ribonuclease H"/>
    <property type="match status" value="1"/>
</dbReference>
<keyword evidence="3" id="KW-1185">Reference proteome</keyword>
<accession>A0AAV2GQ08</accession>
<dbReference type="GO" id="GO:0004523">
    <property type="term" value="F:RNA-DNA hybrid ribonuclease activity"/>
    <property type="evidence" value="ECO:0007669"/>
    <property type="project" value="InterPro"/>
</dbReference>
<dbReference type="PANTHER" id="PTHR47074:SF11">
    <property type="entry name" value="REVERSE TRANSCRIPTASE-LIKE PROTEIN"/>
    <property type="match status" value="1"/>
</dbReference>
<feature type="domain" description="RNase H type-1" evidence="1">
    <location>
        <begin position="72"/>
        <end position="191"/>
    </location>
</feature>
<organism evidence="2 3">
    <name type="scientific">Linum trigynum</name>
    <dbReference type="NCBI Taxonomy" id="586398"/>
    <lineage>
        <taxon>Eukaryota</taxon>
        <taxon>Viridiplantae</taxon>
        <taxon>Streptophyta</taxon>
        <taxon>Embryophyta</taxon>
        <taxon>Tracheophyta</taxon>
        <taxon>Spermatophyta</taxon>
        <taxon>Magnoliopsida</taxon>
        <taxon>eudicotyledons</taxon>
        <taxon>Gunneridae</taxon>
        <taxon>Pentapetalae</taxon>
        <taxon>rosids</taxon>
        <taxon>fabids</taxon>
        <taxon>Malpighiales</taxon>
        <taxon>Linaceae</taxon>
        <taxon>Linum</taxon>
    </lineage>
</organism>
<dbReference type="EMBL" id="OZ034822">
    <property type="protein sequence ID" value="CAL1411500.1"/>
    <property type="molecule type" value="Genomic_DNA"/>
</dbReference>
<dbReference type="InterPro" id="IPR044730">
    <property type="entry name" value="RNase_H-like_dom_plant"/>
</dbReference>
<sequence length="212" mass="24166">MAAVGVLWRIWRSRNWVVSEGKQFSFPALIRQFNQLYDEWVSFPSSSNPLPRVRVLNQPGMTGVASLVCRWDGATRKGSHSEGGMVILNAAREVILARGLQFPVLDDPMVVELLVLHEATLWCRNLGFVDITFKGDAKVIIDKINQKNVRDNRMGALLEEVVHYFNIQPDSRIRFIGRDGNRVAHLVARKALALYPAICRTFDFQTWLNSRM</sequence>
<reference evidence="2 3" key="1">
    <citation type="submission" date="2024-04" db="EMBL/GenBank/DDBJ databases">
        <authorList>
            <person name="Fracassetti M."/>
        </authorList>
    </citation>
    <scope>NUCLEOTIDE SEQUENCE [LARGE SCALE GENOMIC DNA]</scope>
</reference>